<feature type="repeat" description="WD" evidence="6">
    <location>
        <begin position="700"/>
        <end position="741"/>
    </location>
</feature>
<comment type="caution">
    <text evidence="8">The sequence shown here is derived from an EMBL/GenBank/DDBJ whole genome shotgun (WGS) entry which is preliminary data.</text>
</comment>
<dbReference type="PANTHER" id="PTHR19854">
    <property type="entry name" value="TRANSDUCIN BETA-LIKE 3"/>
    <property type="match status" value="1"/>
</dbReference>
<dbReference type="InterPro" id="IPR015943">
    <property type="entry name" value="WD40/YVTN_repeat-like_dom_sf"/>
</dbReference>
<dbReference type="InterPro" id="IPR001680">
    <property type="entry name" value="WD40_rpt"/>
</dbReference>
<protein>
    <recommendedName>
        <fullName evidence="7">U3 small nucleolar RNA-associated protein 13 C-terminal domain-containing protein</fullName>
    </recommendedName>
</protein>
<organism evidence="8 9">
    <name type="scientific">Lepraria finkii</name>
    <dbReference type="NCBI Taxonomy" id="1340010"/>
    <lineage>
        <taxon>Eukaryota</taxon>
        <taxon>Fungi</taxon>
        <taxon>Dikarya</taxon>
        <taxon>Ascomycota</taxon>
        <taxon>Pezizomycotina</taxon>
        <taxon>Lecanoromycetes</taxon>
        <taxon>OSLEUM clade</taxon>
        <taxon>Lecanoromycetidae</taxon>
        <taxon>Lecanorales</taxon>
        <taxon>Lecanorineae</taxon>
        <taxon>Stereocaulaceae</taxon>
        <taxon>Lepraria</taxon>
    </lineage>
</organism>
<evidence type="ECO:0000256" key="1">
    <source>
        <dbReference type="ARBA" id="ARBA00004604"/>
    </source>
</evidence>
<dbReference type="Gene3D" id="2.130.10.10">
    <property type="entry name" value="YVTN repeat-like/Quinoprotein amine dehydrogenase"/>
    <property type="match status" value="5"/>
</dbReference>
<reference evidence="8 9" key="1">
    <citation type="submission" date="2024-09" db="EMBL/GenBank/DDBJ databases">
        <title>Rethinking Asexuality: The Enigmatic Case of Functional Sexual Genes in Lepraria (Stereocaulaceae).</title>
        <authorList>
            <person name="Doellman M."/>
            <person name="Sun Y."/>
            <person name="Barcenas-Pena A."/>
            <person name="Lumbsch H.T."/>
            <person name="Grewe F."/>
        </authorList>
    </citation>
    <scope>NUCLEOTIDE SEQUENCE [LARGE SCALE GENOMIC DNA]</scope>
    <source>
        <strain evidence="8 9">Grewe 0041</strain>
    </source>
</reference>
<feature type="repeat" description="WD" evidence="6">
    <location>
        <begin position="227"/>
        <end position="268"/>
    </location>
</feature>
<evidence type="ECO:0000256" key="5">
    <source>
        <dbReference type="ARBA" id="ARBA00037338"/>
    </source>
</evidence>
<dbReference type="PANTHER" id="PTHR19854:SF15">
    <property type="entry name" value="TRANSDUCIN BETA-LIKE PROTEIN 3"/>
    <property type="match status" value="1"/>
</dbReference>
<evidence type="ECO:0000256" key="4">
    <source>
        <dbReference type="ARBA" id="ARBA00023242"/>
    </source>
</evidence>
<feature type="repeat" description="WD" evidence="6">
    <location>
        <begin position="204"/>
        <end position="226"/>
    </location>
</feature>
<dbReference type="CDD" id="cd00200">
    <property type="entry name" value="WD40"/>
    <property type="match status" value="1"/>
</dbReference>
<comment type="function">
    <text evidence="5">Component of the ASTRA complex involved in chromatin remodeling.</text>
</comment>
<feature type="repeat" description="WD" evidence="6">
    <location>
        <begin position="544"/>
        <end position="585"/>
    </location>
</feature>
<feature type="domain" description="U3 small nucleolar RNA-associated protein 13 C-terminal" evidence="7">
    <location>
        <begin position="753"/>
        <end position="897"/>
    </location>
</feature>
<accession>A0ABR4AJ80</accession>
<feature type="repeat" description="WD" evidence="6">
    <location>
        <begin position="677"/>
        <end position="699"/>
    </location>
</feature>
<comment type="subcellular location">
    <subcellularLocation>
        <location evidence="1">Nucleus</location>
        <location evidence="1">Nucleolus</location>
    </subcellularLocation>
</comment>
<sequence>MVSQRTQVTTTYEAERVIQPIYTGGDAALDRDGQILATCLGEEALLTNLSTGELLARIEGDGEVLTTLSITPSASHLIACSRSLSMKIYTLQHSEDGTGSINPVLSRTLKPHTTPVIAAAVDITGTLLATGGADGVIKIWDVRGGYVTHTFRGHAGVISALHFFEASSPDLESKGRPHKKRSRSNIQRDEAMVNGYDSTAAFRLASGSEDGKIRIWDLAKRKSVATLDSHVSVVRGLDYEPGANLLISASRDKTAIIWDARTWKSRKVVPVLEGLEAVAFLEEGKFFYTGGETGRLRIWNVDSGGEITKEQEAGDEGDAIVHILRNASQGFLLSVHADQSLILHATANLPDIASSHVPIKPLPILRRISGTHDDIIDLAYVTTDRSLLALATNSEGIRLVSLANSNDNDSSAASASYFGADVALLQGHEDIIICLSVNWSGCWLATGAKDNTARLWQIDHASKSYQSYATFTGHAESIGAICLPSNPPPTSSSEHSNPLKHAPPFLITGSQDRTIKRWNIPKPSSSSLKSPTTTSASARALYTRKAHDKDINAIAISPTSTLFASASQDRTVKIWSTEEGEVQGILRGHRRGVWSVAFAPKHTAPISGENGSASSSRGLVLTGSGDKTVKIWSLNDYSCIRTLEGHTNSVLKVLWLPLSSSPDTSTAFTSTKRQPQIASAGGDGLVKIWDASTGEVVTTLDNHTDRIWALTVNPDTKTLVSGGGDSVVTFWKDTSSETAARTSAAVTQRVEQDQELQNCIHRGNYREAITLALALNHPARLLSLLQGVVDTNPPETGSTSGLKAVDEVLASLSDEQLLNFLSRVRDWNTNARTSPVAQRVLNVVVKANSAERLAELGKRKGGREVVEALRVYTERHYRRLEELWGESWVVEFLLGEMDQLELGRDVVVNLNGESEANVVQR</sequence>
<dbReference type="EMBL" id="JBHFEH010000134">
    <property type="protein sequence ID" value="KAL2045832.1"/>
    <property type="molecule type" value="Genomic_DNA"/>
</dbReference>
<dbReference type="InterPro" id="IPR020472">
    <property type="entry name" value="WD40_PAC1"/>
</dbReference>
<dbReference type="SUPFAM" id="SSF50978">
    <property type="entry name" value="WD40 repeat-like"/>
    <property type="match status" value="2"/>
</dbReference>
<dbReference type="InterPro" id="IPR019775">
    <property type="entry name" value="WD40_repeat_CS"/>
</dbReference>
<evidence type="ECO:0000256" key="3">
    <source>
        <dbReference type="ARBA" id="ARBA00022737"/>
    </source>
</evidence>
<dbReference type="PRINTS" id="PR00320">
    <property type="entry name" value="GPROTEINBRPT"/>
</dbReference>
<proteinExistence type="predicted"/>
<dbReference type="Proteomes" id="UP001590951">
    <property type="component" value="Unassembled WGS sequence"/>
</dbReference>
<feature type="repeat" description="WD" evidence="6">
    <location>
        <begin position="425"/>
        <end position="466"/>
    </location>
</feature>
<dbReference type="InterPro" id="IPR013934">
    <property type="entry name" value="Utp13_C"/>
</dbReference>
<evidence type="ECO:0000256" key="2">
    <source>
        <dbReference type="ARBA" id="ARBA00022574"/>
    </source>
</evidence>
<feature type="repeat" description="WD" evidence="6">
    <location>
        <begin position="275"/>
        <end position="309"/>
    </location>
</feature>
<dbReference type="PROSITE" id="PS50082">
    <property type="entry name" value="WD_REPEATS_2"/>
    <property type="match status" value="9"/>
</dbReference>
<dbReference type="InterPro" id="IPR036322">
    <property type="entry name" value="WD40_repeat_dom_sf"/>
</dbReference>
<feature type="repeat" description="WD" evidence="6">
    <location>
        <begin position="619"/>
        <end position="642"/>
    </location>
</feature>
<dbReference type="SMART" id="SM00320">
    <property type="entry name" value="WD40"/>
    <property type="match status" value="11"/>
</dbReference>
<keyword evidence="4" id="KW-0539">Nucleus</keyword>
<keyword evidence="3" id="KW-0677">Repeat</keyword>
<gene>
    <name evidence="8" type="ORF">ABVK25_012014</name>
</gene>
<keyword evidence="2 6" id="KW-0853">WD repeat</keyword>
<feature type="repeat" description="WD" evidence="6">
    <location>
        <begin position="109"/>
        <end position="150"/>
    </location>
</feature>
<evidence type="ECO:0000313" key="8">
    <source>
        <dbReference type="EMBL" id="KAL2045832.1"/>
    </source>
</evidence>
<dbReference type="Pfam" id="PF00400">
    <property type="entry name" value="WD40"/>
    <property type="match status" value="9"/>
</dbReference>
<evidence type="ECO:0000313" key="9">
    <source>
        <dbReference type="Proteomes" id="UP001590951"/>
    </source>
</evidence>
<keyword evidence="9" id="KW-1185">Reference proteome</keyword>
<dbReference type="Pfam" id="PF08625">
    <property type="entry name" value="Utp13"/>
    <property type="match status" value="1"/>
</dbReference>
<name>A0ABR4AJ80_9LECA</name>
<evidence type="ECO:0000256" key="6">
    <source>
        <dbReference type="PROSITE-ProRule" id="PRU00221"/>
    </source>
</evidence>
<dbReference type="PROSITE" id="PS50294">
    <property type="entry name" value="WD_REPEATS_REGION"/>
    <property type="match status" value="5"/>
</dbReference>
<evidence type="ECO:0000259" key="7">
    <source>
        <dbReference type="Pfam" id="PF08625"/>
    </source>
</evidence>
<dbReference type="PROSITE" id="PS00678">
    <property type="entry name" value="WD_REPEATS_1"/>
    <property type="match status" value="3"/>
</dbReference>